<evidence type="ECO:0000313" key="1">
    <source>
        <dbReference type="EMBL" id="CEK50969.1"/>
    </source>
</evidence>
<gene>
    <name evidence="1" type="primary">ORF12132</name>
</gene>
<organism evidence="1">
    <name type="scientific">Arion vulgaris</name>
    <dbReference type="NCBI Taxonomy" id="1028688"/>
    <lineage>
        <taxon>Eukaryota</taxon>
        <taxon>Metazoa</taxon>
        <taxon>Spiralia</taxon>
        <taxon>Lophotrochozoa</taxon>
        <taxon>Mollusca</taxon>
        <taxon>Gastropoda</taxon>
        <taxon>Heterobranchia</taxon>
        <taxon>Euthyneura</taxon>
        <taxon>Panpulmonata</taxon>
        <taxon>Eupulmonata</taxon>
        <taxon>Stylommatophora</taxon>
        <taxon>Helicina</taxon>
        <taxon>Arionoidea</taxon>
        <taxon>Arionidae</taxon>
        <taxon>Arion</taxon>
    </lineage>
</organism>
<reference evidence="1" key="1">
    <citation type="submission" date="2014-12" db="EMBL/GenBank/DDBJ databases">
        <title>Insight into the proteome of Arion vulgaris.</title>
        <authorList>
            <person name="Aradska J."/>
            <person name="Bulat T."/>
            <person name="Smidak R."/>
            <person name="Sarate P."/>
            <person name="Gangsoo J."/>
            <person name="Sialana F."/>
            <person name="Bilban M."/>
            <person name="Lubec G."/>
        </authorList>
    </citation>
    <scope>NUCLEOTIDE SEQUENCE</scope>
    <source>
        <tissue evidence="1">Skin</tissue>
    </source>
</reference>
<protein>
    <submittedName>
        <fullName evidence="1">Uncharacterized protein</fullName>
    </submittedName>
</protein>
<dbReference type="AlphaFoldDB" id="A0A0B6Y4D4"/>
<feature type="non-terminal residue" evidence="1">
    <location>
        <position position="111"/>
    </location>
</feature>
<accession>A0A0B6Y4D4</accession>
<name>A0A0B6Y4D4_9EUPU</name>
<dbReference type="EMBL" id="HACG01004104">
    <property type="protein sequence ID" value="CEK50969.1"/>
    <property type="molecule type" value="Transcribed_RNA"/>
</dbReference>
<feature type="non-terminal residue" evidence="1">
    <location>
        <position position="1"/>
    </location>
</feature>
<proteinExistence type="predicted"/>
<sequence>IVTGTWDCRVDDHQLYPFGEDENDKSLQNYDEFATVKITLNYPIPFGSQLSSKIYVSPNGIVSFDKRFTSYSPERCPIRSSDGEIRKLLLVYWTDLDLIPNDKGKLYTHMY</sequence>